<dbReference type="InterPro" id="IPR018022">
    <property type="entry name" value="IPT"/>
</dbReference>
<sequence length="456" mass="52141">MFITQYCRAILKMSTLPIVVVLGATGTGKSKLSIALAKRFEGEVINADSMQVYRGLDIVTNKITDAERAECPHHLLGFLDPLRMFHVFDFQEQCLSIVERLAEQKKLPVIVGGTHYYIESVIWNVLLANNREDSEQEKVETSSGSDDLIGEFPREHLLDPLTHLTYVPTLELHGLLKSVDPETADTLHPNERRKILRSLQVFASHKKRHSELIAAQKAEAGGSSLGGPLRFPNAVLLWLQCDEDVLDERINNRVDQMVEAGLVDECRNFHKSVASHKSELDYTKGIFQSIGLKELHDFLMLSPEDQESEQGQKYLEEGLQNVKARTRKYAKKQIQWIRNRLLKRSDRQLPHVFGLDATDLSRWPEVESKAFEIVDTILSAKKPSVEPLPQEFRAEDVRSTNVCKVCERVFVSGNQWKEHLSSRFHKKRMNKQRKKLHALEVRRERPTALQTVPEPS</sequence>
<gene>
    <name evidence="7" type="primary">RvY_12790-1</name>
    <name evidence="7" type="synonym">RvY_12790.1</name>
    <name evidence="7" type="ORF">RvY_12790</name>
</gene>
<evidence type="ECO:0000256" key="2">
    <source>
        <dbReference type="ARBA" id="ARBA00022679"/>
    </source>
</evidence>
<keyword evidence="4 5" id="KW-0067">ATP-binding</keyword>
<dbReference type="PROSITE" id="PS00028">
    <property type="entry name" value="ZINC_FINGER_C2H2_1"/>
    <property type="match status" value="1"/>
</dbReference>
<dbReference type="EMBL" id="BDGG01000008">
    <property type="protein sequence ID" value="GAV02194.1"/>
    <property type="molecule type" value="Genomic_DNA"/>
</dbReference>
<keyword evidence="8" id="KW-1185">Reference proteome</keyword>
<reference evidence="7 8" key="1">
    <citation type="journal article" date="2016" name="Nat. Commun.">
        <title>Extremotolerant tardigrade genome and improved radiotolerance of human cultured cells by tardigrade-unique protein.</title>
        <authorList>
            <person name="Hashimoto T."/>
            <person name="Horikawa D.D."/>
            <person name="Saito Y."/>
            <person name="Kuwahara H."/>
            <person name="Kozuka-Hata H."/>
            <person name="Shin-I T."/>
            <person name="Minakuchi Y."/>
            <person name="Ohishi K."/>
            <person name="Motoyama A."/>
            <person name="Aizu T."/>
            <person name="Enomoto A."/>
            <person name="Kondo K."/>
            <person name="Tanaka S."/>
            <person name="Hara Y."/>
            <person name="Koshikawa S."/>
            <person name="Sagara H."/>
            <person name="Miura T."/>
            <person name="Yokobori S."/>
            <person name="Miyagawa K."/>
            <person name="Suzuki Y."/>
            <person name="Kubo T."/>
            <person name="Oyama M."/>
            <person name="Kohara Y."/>
            <person name="Fujiyama A."/>
            <person name="Arakawa K."/>
            <person name="Katayama T."/>
            <person name="Toyoda A."/>
            <person name="Kunieda T."/>
        </authorList>
    </citation>
    <scope>NUCLEOTIDE SEQUENCE [LARGE SCALE GENOMIC DNA]</scope>
    <source>
        <strain evidence="7 8">YOKOZUNA-1</strain>
    </source>
</reference>
<comment type="caution">
    <text evidence="7">The sequence shown here is derived from an EMBL/GenBank/DDBJ whole genome shotgun (WGS) entry which is preliminary data.</text>
</comment>
<feature type="domain" description="C2H2-type" evidence="6">
    <location>
        <begin position="403"/>
        <end position="425"/>
    </location>
</feature>
<dbReference type="Pfam" id="PF01715">
    <property type="entry name" value="IPPT"/>
    <property type="match status" value="1"/>
</dbReference>
<dbReference type="InterPro" id="IPR039657">
    <property type="entry name" value="Dimethylallyltransferase"/>
</dbReference>
<organism evidence="7 8">
    <name type="scientific">Ramazzottius varieornatus</name>
    <name type="common">Water bear</name>
    <name type="synonym">Tardigrade</name>
    <dbReference type="NCBI Taxonomy" id="947166"/>
    <lineage>
        <taxon>Eukaryota</taxon>
        <taxon>Metazoa</taxon>
        <taxon>Ecdysozoa</taxon>
        <taxon>Tardigrada</taxon>
        <taxon>Eutardigrada</taxon>
        <taxon>Parachela</taxon>
        <taxon>Hypsibioidea</taxon>
        <taxon>Ramazzottiidae</taxon>
        <taxon>Ramazzottius</taxon>
    </lineage>
</organism>
<dbReference type="Gene3D" id="1.10.20.140">
    <property type="match status" value="1"/>
</dbReference>
<comment type="similarity">
    <text evidence="1 5">Belongs to the IPP transferase family.</text>
</comment>
<evidence type="ECO:0000256" key="3">
    <source>
        <dbReference type="ARBA" id="ARBA00022741"/>
    </source>
</evidence>
<dbReference type="GO" id="GO:0052381">
    <property type="term" value="F:tRNA dimethylallyltransferase activity"/>
    <property type="evidence" value="ECO:0007669"/>
    <property type="project" value="InterPro"/>
</dbReference>
<dbReference type="OrthoDB" id="775260at2759"/>
<keyword evidence="2 5" id="KW-0808">Transferase</keyword>
<evidence type="ECO:0000313" key="7">
    <source>
        <dbReference type="EMBL" id="GAV02194.1"/>
    </source>
</evidence>
<dbReference type="Gene3D" id="3.30.160.60">
    <property type="entry name" value="Classic Zinc Finger"/>
    <property type="match status" value="1"/>
</dbReference>
<evidence type="ECO:0000259" key="6">
    <source>
        <dbReference type="PROSITE" id="PS00028"/>
    </source>
</evidence>
<dbReference type="InterPro" id="IPR036236">
    <property type="entry name" value="Znf_C2H2_sf"/>
</dbReference>
<dbReference type="InterPro" id="IPR027417">
    <property type="entry name" value="P-loop_NTPase"/>
</dbReference>
<proteinExistence type="inferred from homology"/>
<dbReference type="Gene3D" id="3.40.50.300">
    <property type="entry name" value="P-loop containing nucleotide triphosphate hydrolases"/>
    <property type="match status" value="1"/>
</dbReference>
<dbReference type="SUPFAM" id="SSF57667">
    <property type="entry name" value="beta-beta-alpha zinc fingers"/>
    <property type="match status" value="1"/>
</dbReference>
<protein>
    <recommendedName>
        <fullName evidence="6">C2H2-type domain-containing protein</fullName>
    </recommendedName>
</protein>
<dbReference type="STRING" id="947166.A0A1D1VTA7"/>
<keyword evidence="3 5" id="KW-0547">Nucleotide-binding</keyword>
<dbReference type="GO" id="GO:0005524">
    <property type="term" value="F:ATP binding"/>
    <property type="evidence" value="ECO:0007669"/>
    <property type="project" value="UniProtKB-KW"/>
</dbReference>
<accession>A0A1D1VTA7</accession>
<evidence type="ECO:0000256" key="1">
    <source>
        <dbReference type="ARBA" id="ARBA00005842"/>
    </source>
</evidence>
<evidence type="ECO:0000313" key="8">
    <source>
        <dbReference type="Proteomes" id="UP000186922"/>
    </source>
</evidence>
<dbReference type="PANTHER" id="PTHR11088">
    <property type="entry name" value="TRNA DIMETHYLALLYLTRANSFERASE"/>
    <property type="match status" value="1"/>
</dbReference>
<dbReference type="NCBIfam" id="TIGR00174">
    <property type="entry name" value="miaA"/>
    <property type="match status" value="1"/>
</dbReference>
<dbReference type="Proteomes" id="UP000186922">
    <property type="component" value="Unassembled WGS sequence"/>
</dbReference>
<dbReference type="GO" id="GO:0006400">
    <property type="term" value="P:tRNA modification"/>
    <property type="evidence" value="ECO:0007669"/>
    <property type="project" value="TreeGrafter"/>
</dbReference>
<dbReference type="Pfam" id="PF12874">
    <property type="entry name" value="zf-met"/>
    <property type="match status" value="1"/>
</dbReference>
<dbReference type="InterPro" id="IPR013087">
    <property type="entry name" value="Znf_C2H2_type"/>
</dbReference>
<dbReference type="GO" id="GO:0005739">
    <property type="term" value="C:mitochondrion"/>
    <property type="evidence" value="ECO:0007669"/>
    <property type="project" value="TreeGrafter"/>
</dbReference>
<dbReference type="PANTHER" id="PTHR11088:SF89">
    <property type="entry name" value="TRNA DIMETHYLALLYLTRANSFERASE"/>
    <property type="match status" value="1"/>
</dbReference>
<dbReference type="AlphaFoldDB" id="A0A1D1VTA7"/>
<name>A0A1D1VTA7_RAMVA</name>
<evidence type="ECO:0000256" key="4">
    <source>
        <dbReference type="ARBA" id="ARBA00022840"/>
    </source>
</evidence>
<dbReference type="HAMAP" id="MF_00185">
    <property type="entry name" value="IPP_trans"/>
    <property type="match status" value="1"/>
</dbReference>
<dbReference type="SUPFAM" id="SSF52540">
    <property type="entry name" value="P-loop containing nucleoside triphosphate hydrolases"/>
    <property type="match status" value="1"/>
</dbReference>
<evidence type="ECO:0000256" key="5">
    <source>
        <dbReference type="RuleBase" id="RU003785"/>
    </source>
</evidence>